<dbReference type="PANTHER" id="PTHR32322:SF2">
    <property type="entry name" value="EAMA DOMAIN-CONTAINING PROTEIN"/>
    <property type="match status" value="1"/>
</dbReference>
<feature type="transmembrane region" description="Helical" evidence="6">
    <location>
        <begin position="150"/>
        <end position="173"/>
    </location>
</feature>
<dbReference type="InterPro" id="IPR037185">
    <property type="entry name" value="EmrE-like"/>
</dbReference>
<evidence type="ECO:0000256" key="5">
    <source>
        <dbReference type="ARBA" id="ARBA00023136"/>
    </source>
</evidence>
<accession>A0ABS3XBB1</accession>
<evidence type="ECO:0000256" key="2">
    <source>
        <dbReference type="ARBA" id="ARBA00007362"/>
    </source>
</evidence>
<gene>
    <name evidence="8" type="ORF">ITI46_13355</name>
</gene>
<dbReference type="InterPro" id="IPR050638">
    <property type="entry name" value="AA-Vitamin_Transporters"/>
</dbReference>
<feature type="transmembrane region" description="Helical" evidence="6">
    <location>
        <begin position="46"/>
        <end position="67"/>
    </location>
</feature>
<feature type="transmembrane region" description="Helical" evidence="6">
    <location>
        <begin position="269"/>
        <end position="291"/>
    </location>
</feature>
<dbReference type="Proteomes" id="UP001519064">
    <property type="component" value="Unassembled WGS sequence"/>
</dbReference>
<feature type="transmembrane region" description="Helical" evidence="6">
    <location>
        <begin position="328"/>
        <end position="347"/>
    </location>
</feature>
<feature type="transmembrane region" description="Helical" evidence="6">
    <location>
        <begin position="238"/>
        <end position="257"/>
    </location>
</feature>
<protein>
    <submittedName>
        <fullName evidence="8">EamA family transporter</fullName>
    </submittedName>
</protein>
<proteinExistence type="inferred from homology"/>
<feature type="transmembrane region" description="Helical" evidence="6">
    <location>
        <begin position="204"/>
        <end position="226"/>
    </location>
</feature>
<evidence type="ECO:0000256" key="6">
    <source>
        <dbReference type="SAM" id="Phobius"/>
    </source>
</evidence>
<evidence type="ECO:0000256" key="1">
    <source>
        <dbReference type="ARBA" id="ARBA00004141"/>
    </source>
</evidence>
<feature type="transmembrane region" description="Helical" evidence="6">
    <location>
        <begin position="124"/>
        <end position="144"/>
    </location>
</feature>
<feature type="domain" description="EamA" evidence="7">
    <location>
        <begin position="208"/>
        <end position="345"/>
    </location>
</feature>
<evidence type="ECO:0000313" key="8">
    <source>
        <dbReference type="EMBL" id="MBO8192644.1"/>
    </source>
</evidence>
<evidence type="ECO:0000256" key="3">
    <source>
        <dbReference type="ARBA" id="ARBA00022692"/>
    </source>
</evidence>
<comment type="subcellular location">
    <subcellularLocation>
        <location evidence="1">Membrane</location>
        <topology evidence="1">Multi-pass membrane protein</topology>
    </subcellularLocation>
</comment>
<keyword evidence="4 6" id="KW-1133">Transmembrane helix</keyword>
<feature type="transmembrane region" description="Helical" evidence="6">
    <location>
        <begin position="79"/>
        <end position="96"/>
    </location>
</feature>
<dbReference type="EMBL" id="JADKMA010000056">
    <property type="protein sequence ID" value="MBO8192644.1"/>
    <property type="molecule type" value="Genomic_DNA"/>
</dbReference>
<feature type="transmembrane region" description="Helical" evidence="6">
    <location>
        <begin position="180"/>
        <end position="198"/>
    </location>
</feature>
<keyword evidence="5 6" id="KW-0472">Membrane</keyword>
<dbReference type="InterPro" id="IPR000620">
    <property type="entry name" value="EamA_dom"/>
</dbReference>
<dbReference type="PANTHER" id="PTHR32322">
    <property type="entry name" value="INNER MEMBRANE TRANSPORTER"/>
    <property type="match status" value="1"/>
</dbReference>
<feature type="transmembrane region" description="Helical" evidence="6">
    <location>
        <begin position="303"/>
        <end position="322"/>
    </location>
</feature>
<keyword evidence="9" id="KW-1185">Reference proteome</keyword>
<evidence type="ECO:0000313" key="9">
    <source>
        <dbReference type="Proteomes" id="UP001519064"/>
    </source>
</evidence>
<keyword evidence="3 6" id="KW-0812">Transmembrane</keyword>
<reference evidence="8 9" key="1">
    <citation type="submission" date="2020-11" db="EMBL/GenBank/DDBJ databases">
        <title>Streptomyces spirodelae sp. nov., isolated from duckweed.</title>
        <authorList>
            <person name="Saimee Y."/>
            <person name="Duangmal K."/>
        </authorList>
    </citation>
    <scope>NUCLEOTIDE SEQUENCE [LARGE SCALE GENOMIC DNA]</scope>
    <source>
        <strain evidence="8 9">S16-07</strain>
    </source>
</reference>
<evidence type="ECO:0000256" key="4">
    <source>
        <dbReference type="ARBA" id="ARBA00022989"/>
    </source>
</evidence>
<dbReference type="Pfam" id="PF00892">
    <property type="entry name" value="EamA"/>
    <property type="match status" value="2"/>
</dbReference>
<feature type="domain" description="EamA" evidence="7">
    <location>
        <begin position="44"/>
        <end position="196"/>
    </location>
</feature>
<comment type="caution">
    <text evidence="8">The sequence shown here is derived from an EMBL/GenBank/DDBJ whole genome shotgun (WGS) entry which is preliminary data.</text>
</comment>
<organism evidence="8 9">
    <name type="scientific">Streptomyces oryzae</name>
    <dbReference type="NCBI Taxonomy" id="1434886"/>
    <lineage>
        <taxon>Bacteria</taxon>
        <taxon>Bacillati</taxon>
        <taxon>Actinomycetota</taxon>
        <taxon>Actinomycetes</taxon>
        <taxon>Kitasatosporales</taxon>
        <taxon>Streptomycetaceae</taxon>
        <taxon>Streptomyces</taxon>
    </lineage>
</organism>
<evidence type="ECO:0000259" key="7">
    <source>
        <dbReference type="Pfam" id="PF00892"/>
    </source>
</evidence>
<comment type="similarity">
    <text evidence="2">Belongs to the EamA transporter family.</text>
</comment>
<sequence>MRLSIAGVGGARGRDHLSPLLTRSAFVPTSSSGSAGSHDLPVGRGLLFLAAAGATWGTTGAAVDLVYSSSDLGPLALSFWRYVSGLALLLLGRAVLRCAVLRRLRPHGTAEVPRLRPALPRSRFVLRLATGLCLAVFQTAYFAAVPATGVAVATIVTLGGAPVFVALGARLALRERLGRGGAGAVAAALAGLAVLVLGDGSGGVHLGGVALALLAAAAFAVSVVLARWVGSAGLQESSFTLTAWSFGVGALVLLPFALAEGVLPHSGELVRVVLLLLYVAAVPTALAYPLYFAGAAVVRAATASVVMLIEPVSAAVLAVGLLGERLTVPMLVGTLVLLTAVVFLTRAEAAQTA</sequence>
<dbReference type="SUPFAM" id="SSF103481">
    <property type="entry name" value="Multidrug resistance efflux transporter EmrE"/>
    <property type="match status" value="2"/>
</dbReference>
<name>A0ABS3XBB1_9ACTN</name>